<dbReference type="Proteomes" id="UP000093343">
    <property type="component" value="Unassembled WGS sequence"/>
</dbReference>
<evidence type="ECO:0000256" key="1">
    <source>
        <dbReference type="SAM" id="Phobius"/>
    </source>
</evidence>
<feature type="chain" id="PRO_5046561654" description="PEP-CTERM sorting domain-containing protein" evidence="2">
    <location>
        <begin position="23"/>
        <end position="73"/>
    </location>
</feature>
<name>A0ABX2XHI4_9FLAO</name>
<feature type="signal peptide" evidence="2">
    <location>
        <begin position="1"/>
        <end position="22"/>
    </location>
</feature>
<feature type="transmembrane region" description="Helical" evidence="1">
    <location>
        <begin position="46"/>
        <end position="63"/>
    </location>
</feature>
<gene>
    <name evidence="3" type="ORF">FLP_11970</name>
</gene>
<dbReference type="EMBL" id="LVEN01000027">
    <property type="protein sequence ID" value="OCB73414.1"/>
    <property type="molecule type" value="Genomic_DNA"/>
</dbReference>
<evidence type="ECO:0000313" key="4">
    <source>
        <dbReference type="Proteomes" id="UP000093343"/>
    </source>
</evidence>
<evidence type="ECO:0008006" key="5">
    <source>
        <dbReference type="Google" id="ProtNLM"/>
    </source>
</evidence>
<comment type="caution">
    <text evidence="3">The sequence shown here is derived from an EMBL/GenBank/DDBJ whole genome shotgun (WGS) entry which is preliminary data.</text>
</comment>
<keyword evidence="4" id="KW-1185">Reference proteome</keyword>
<proteinExistence type="predicted"/>
<organism evidence="3 4">
    <name type="scientific">Flavobacterium piscis</name>
    <dbReference type="NCBI Taxonomy" id="1114874"/>
    <lineage>
        <taxon>Bacteria</taxon>
        <taxon>Pseudomonadati</taxon>
        <taxon>Bacteroidota</taxon>
        <taxon>Flavobacteriia</taxon>
        <taxon>Flavobacteriales</taxon>
        <taxon>Flavobacteriaceae</taxon>
        <taxon>Flavobacterium</taxon>
    </lineage>
</organism>
<sequence length="73" mass="7883">MKIRKLQLLLALFFCITFNSYAFPPPPEPQPRGIPPVGDPVPINSEIALLFAGGILLGVFYLVKKPKSTASGS</sequence>
<evidence type="ECO:0000256" key="2">
    <source>
        <dbReference type="SAM" id="SignalP"/>
    </source>
</evidence>
<keyword evidence="1" id="KW-0812">Transmembrane</keyword>
<keyword evidence="1" id="KW-0472">Membrane</keyword>
<protein>
    <recommendedName>
        <fullName evidence="5">PEP-CTERM sorting domain-containing protein</fullName>
    </recommendedName>
</protein>
<keyword evidence="1" id="KW-1133">Transmembrane helix</keyword>
<evidence type="ECO:0000313" key="3">
    <source>
        <dbReference type="EMBL" id="OCB73414.1"/>
    </source>
</evidence>
<accession>A0ABX2XHI4</accession>
<dbReference type="RefSeq" id="WP_065449739.1">
    <property type="nucleotide sequence ID" value="NZ_LVEN01000027.1"/>
</dbReference>
<reference evidence="4" key="1">
    <citation type="submission" date="2016-03" db="EMBL/GenBank/DDBJ databases">
        <title>Draft genome sequence of Paenibacillus glacialis DSM 22343.</title>
        <authorList>
            <person name="Shin S.-K."/>
            <person name="Yi H."/>
        </authorList>
    </citation>
    <scope>NUCLEOTIDE SEQUENCE [LARGE SCALE GENOMIC DNA]</scope>
    <source>
        <strain evidence="4">CCUG 60099</strain>
    </source>
</reference>
<keyword evidence="2" id="KW-0732">Signal</keyword>